<evidence type="ECO:0000256" key="7">
    <source>
        <dbReference type="ARBA" id="ARBA00023277"/>
    </source>
</evidence>
<comment type="catalytic activity">
    <reaction evidence="8 10">
        <text>D-xylulose + ATP = D-xylulose 5-phosphate + ADP + H(+)</text>
        <dbReference type="Rhea" id="RHEA:10964"/>
        <dbReference type="ChEBI" id="CHEBI:15378"/>
        <dbReference type="ChEBI" id="CHEBI:17140"/>
        <dbReference type="ChEBI" id="CHEBI:30616"/>
        <dbReference type="ChEBI" id="CHEBI:57737"/>
        <dbReference type="ChEBI" id="CHEBI:456216"/>
        <dbReference type="EC" id="2.7.1.17"/>
    </reaction>
</comment>
<evidence type="ECO:0000256" key="3">
    <source>
        <dbReference type="ARBA" id="ARBA00022679"/>
    </source>
</evidence>
<reference evidence="14" key="1">
    <citation type="submission" date="2016-06" db="EMBL/GenBank/DDBJ databases">
        <authorList>
            <person name="Varghese N."/>
            <person name="Submissions Spin"/>
        </authorList>
    </citation>
    <scope>NUCLEOTIDE SEQUENCE [LARGE SCALE GENOMIC DNA]</scope>
    <source>
        <strain evidence="14">DSM 43819</strain>
    </source>
</reference>
<proteinExistence type="inferred from homology"/>
<name>A0A1C5IKX8_9ACTN</name>
<dbReference type="InterPro" id="IPR050406">
    <property type="entry name" value="FGGY_Carb_Kinase"/>
</dbReference>
<dbReference type="GO" id="GO:0004856">
    <property type="term" value="F:D-xylulokinase activity"/>
    <property type="evidence" value="ECO:0007669"/>
    <property type="project" value="UniProtKB-UniRule"/>
</dbReference>
<dbReference type="GO" id="GO:0005998">
    <property type="term" value="P:xylulose catabolic process"/>
    <property type="evidence" value="ECO:0007669"/>
    <property type="project" value="UniProtKB-UniRule"/>
</dbReference>
<dbReference type="AlphaFoldDB" id="A0A1C5IKX8"/>
<feature type="domain" description="Carbohydrate kinase FGGY N-terminal" evidence="11">
    <location>
        <begin position="4"/>
        <end position="248"/>
    </location>
</feature>
<feature type="binding site" evidence="8">
    <location>
        <begin position="71"/>
        <end position="72"/>
    </location>
    <ligand>
        <name>substrate</name>
    </ligand>
</feature>
<feature type="domain" description="Carbohydrate kinase FGGY C-terminal" evidence="12">
    <location>
        <begin position="257"/>
        <end position="439"/>
    </location>
</feature>
<dbReference type="GO" id="GO:0042732">
    <property type="term" value="P:D-xylose metabolic process"/>
    <property type="evidence" value="ECO:0007669"/>
    <property type="project" value="UniProtKB-KW"/>
</dbReference>
<dbReference type="InterPro" id="IPR000577">
    <property type="entry name" value="Carb_kinase_FGGY"/>
</dbReference>
<dbReference type="InterPro" id="IPR018484">
    <property type="entry name" value="FGGY_N"/>
</dbReference>
<comment type="function">
    <text evidence="8">Catalyzes the phosphorylation of D-xylulose to D-xylulose 5-phosphate.</text>
</comment>
<keyword evidence="7 8" id="KW-0119">Carbohydrate metabolism</keyword>
<dbReference type="PANTHER" id="PTHR43095">
    <property type="entry name" value="SUGAR KINASE"/>
    <property type="match status" value="1"/>
</dbReference>
<dbReference type="InterPro" id="IPR018483">
    <property type="entry name" value="Carb_kinase_FGGY_CS"/>
</dbReference>
<feature type="active site" description="Proton acceptor" evidence="8">
    <location>
        <position position="241"/>
    </location>
</feature>
<dbReference type="Pfam" id="PF02782">
    <property type="entry name" value="FGGY_C"/>
    <property type="match status" value="1"/>
</dbReference>
<sequence>MPLVAGVDSSTQSCKVVVRDAETGALVRQGRAPHPDGTEVDPQAWWNALLAAVDAAGGLADVAAVSVAGQQHGMVCLDEAGRVVRPALLWNDTRSAGAARDLIEEADADGTGGRFWAEATGSVPVASFTATKLRWLARHEPANADRVAAVCLPHDWLTWRLAGAPGLAALRTDRGDASGTGYWSPATGEYRLDLLERAFGRRLRVPAVLGPAEPAGVVDPAALGGRPSHAGTVLLGPGTGDNAAAALGVGAGPGDVVVSVGTSGTVFAVADAPAADPTGIVAGFADATGRFLPLVCTLNAARVLDAAAELLRVGLDELAELALAAPPGVDGLVMVPYLEGERTPNRPLATGAVHGLTLTNATAAHLARAAVEGMLCALADGLDALTAQGARADRVVLIGGGARSAAVRRVAPQVFGCPVVVPPPGEYVADGAARQAAWLALGGAAPPRWPLADTREYAADPVPAIRARYAEARDRTVDRPSG</sequence>
<evidence type="ECO:0000259" key="12">
    <source>
        <dbReference type="Pfam" id="PF02782"/>
    </source>
</evidence>
<dbReference type="InterPro" id="IPR006000">
    <property type="entry name" value="Xylulokinase"/>
</dbReference>
<dbReference type="Proteomes" id="UP000198221">
    <property type="component" value="Chromosome I"/>
</dbReference>
<keyword evidence="4 8" id="KW-0547">Nucleotide-binding</keyword>
<dbReference type="SUPFAM" id="SSF53067">
    <property type="entry name" value="Actin-like ATPase domain"/>
    <property type="match status" value="2"/>
</dbReference>
<evidence type="ECO:0000256" key="1">
    <source>
        <dbReference type="ARBA" id="ARBA00009156"/>
    </source>
</evidence>
<dbReference type="CDD" id="cd07809">
    <property type="entry name" value="ASKHA_NBD_FGGY_BaXK-like"/>
    <property type="match status" value="1"/>
</dbReference>
<evidence type="ECO:0000256" key="8">
    <source>
        <dbReference type="HAMAP-Rule" id="MF_02220"/>
    </source>
</evidence>
<dbReference type="PANTHER" id="PTHR43095:SF5">
    <property type="entry name" value="XYLULOSE KINASE"/>
    <property type="match status" value="1"/>
</dbReference>
<keyword evidence="3 8" id="KW-0808">Transferase</keyword>
<dbReference type="InterPro" id="IPR043129">
    <property type="entry name" value="ATPase_NBD"/>
</dbReference>
<evidence type="ECO:0000256" key="9">
    <source>
        <dbReference type="RuleBase" id="RU003733"/>
    </source>
</evidence>
<evidence type="ECO:0000313" key="14">
    <source>
        <dbReference type="Proteomes" id="UP000198221"/>
    </source>
</evidence>
<dbReference type="Pfam" id="PF00370">
    <property type="entry name" value="FGGY_N"/>
    <property type="match status" value="1"/>
</dbReference>
<dbReference type="PIRSF" id="PIRSF000538">
    <property type="entry name" value="GlpK"/>
    <property type="match status" value="1"/>
</dbReference>
<keyword evidence="2 8" id="KW-0859">Xylose metabolism</keyword>
<dbReference type="EMBL" id="LT607754">
    <property type="protein sequence ID" value="SCG58977.1"/>
    <property type="molecule type" value="Genomic_DNA"/>
</dbReference>
<evidence type="ECO:0000256" key="2">
    <source>
        <dbReference type="ARBA" id="ARBA00022629"/>
    </source>
</evidence>
<gene>
    <name evidence="8 10" type="primary">xylB</name>
    <name evidence="13" type="ORF">GA0070613_3033</name>
</gene>
<dbReference type="InterPro" id="IPR018485">
    <property type="entry name" value="FGGY_C"/>
</dbReference>
<comment type="similarity">
    <text evidence="1 8 9">Belongs to the FGGY kinase family.</text>
</comment>
<dbReference type="RefSeq" id="WP_089012864.1">
    <property type="nucleotide sequence ID" value="NZ_LT607754.1"/>
</dbReference>
<keyword evidence="6 8" id="KW-0067">ATP-binding</keyword>
<dbReference type="OrthoDB" id="9805576at2"/>
<dbReference type="PROSITE" id="PS00933">
    <property type="entry name" value="FGGY_KINASES_1"/>
    <property type="match status" value="1"/>
</dbReference>
<evidence type="ECO:0000259" key="11">
    <source>
        <dbReference type="Pfam" id="PF00370"/>
    </source>
</evidence>
<evidence type="ECO:0000256" key="4">
    <source>
        <dbReference type="ARBA" id="ARBA00022741"/>
    </source>
</evidence>
<organism evidence="13 14">
    <name type="scientific">Micromonospora inositola</name>
    <dbReference type="NCBI Taxonomy" id="47865"/>
    <lineage>
        <taxon>Bacteria</taxon>
        <taxon>Bacillati</taxon>
        <taxon>Actinomycetota</taxon>
        <taxon>Actinomycetes</taxon>
        <taxon>Micromonosporales</taxon>
        <taxon>Micromonosporaceae</taxon>
        <taxon>Micromonospora</taxon>
    </lineage>
</organism>
<dbReference type="EC" id="2.7.1.17" evidence="8 10"/>
<dbReference type="Gene3D" id="3.30.420.40">
    <property type="match status" value="2"/>
</dbReference>
<dbReference type="GO" id="GO:0005524">
    <property type="term" value="F:ATP binding"/>
    <property type="evidence" value="ECO:0007669"/>
    <property type="project" value="UniProtKB-UniRule"/>
</dbReference>
<feature type="site" description="Important for activity" evidence="8">
    <location>
        <position position="8"/>
    </location>
</feature>
<protein>
    <recommendedName>
        <fullName evidence="8 10">Xylulose kinase</fullName>
        <shortName evidence="8 10">Xylulokinase</shortName>
        <ecNumber evidence="8 10">2.7.1.17</ecNumber>
    </recommendedName>
</protein>
<evidence type="ECO:0000256" key="5">
    <source>
        <dbReference type="ARBA" id="ARBA00022777"/>
    </source>
</evidence>
<dbReference type="HAMAP" id="MF_02220">
    <property type="entry name" value="XylB"/>
    <property type="match status" value="1"/>
</dbReference>
<keyword evidence="14" id="KW-1185">Reference proteome</keyword>
<evidence type="ECO:0000256" key="6">
    <source>
        <dbReference type="ARBA" id="ARBA00022840"/>
    </source>
</evidence>
<dbReference type="NCBIfam" id="TIGR01312">
    <property type="entry name" value="XylB"/>
    <property type="match status" value="1"/>
</dbReference>
<dbReference type="PROSITE" id="PS00445">
    <property type="entry name" value="FGGY_KINASES_2"/>
    <property type="match status" value="1"/>
</dbReference>
<accession>A0A1C5IKX8</accession>
<keyword evidence="5 8" id="KW-0418">Kinase</keyword>
<evidence type="ECO:0000256" key="10">
    <source>
        <dbReference type="RuleBase" id="RU364073"/>
    </source>
</evidence>
<evidence type="ECO:0000313" key="13">
    <source>
        <dbReference type="EMBL" id="SCG58977.1"/>
    </source>
</evidence>